<dbReference type="CTD" id="4540"/>
<evidence type="ECO:0000259" key="12">
    <source>
        <dbReference type="Pfam" id="PF00662"/>
    </source>
</evidence>
<evidence type="ECO:0000256" key="4">
    <source>
        <dbReference type="ARBA" id="ARBA00021096"/>
    </source>
</evidence>
<feature type="transmembrane region" description="Helical" evidence="10">
    <location>
        <begin position="537"/>
        <end position="555"/>
    </location>
</feature>
<keyword evidence="5 10" id="KW-0812">Transmembrane</keyword>
<evidence type="ECO:0000256" key="7">
    <source>
        <dbReference type="ARBA" id="ARBA00022989"/>
    </source>
</evidence>
<feature type="transmembrane region" description="Helical" evidence="10">
    <location>
        <begin position="288"/>
        <end position="310"/>
    </location>
</feature>
<comment type="similarity">
    <text evidence="10">Belongs to the complex I subunit 5 family.</text>
</comment>
<keyword evidence="8 10" id="KW-0472">Membrane</keyword>
<dbReference type="GO" id="GO:0008137">
    <property type="term" value="F:NADH dehydrogenase (ubiquinone) activity"/>
    <property type="evidence" value="ECO:0007669"/>
    <property type="project" value="UniProtKB-EC"/>
</dbReference>
<organism evidence="13">
    <name type="scientific">Aleurodicus dugesii</name>
    <name type="common">Giant whitefly</name>
    <dbReference type="NCBI Taxonomy" id="30099"/>
    <lineage>
        <taxon>Eukaryota</taxon>
        <taxon>Metazoa</taxon>
        <taxon>Ecdysozoa</taxon>
        <taxon>Arthropoda</taxon>
        <taxon>Hexapoda</taxon>
        <taxon>Insecta</taxon>
        <taxon>Pterygota</taxon>
        <taxon>Neoptera</taxon>
        <taxon>Paraneoptera</taxon>
        <taxon>Hemiptera</taxon>
        <taxon>Sternorrhyncha</taxon>
        <taxon>Aleyrodoidea</taxon>
        <taxon>Aleyrodidae</taxon>
        <taxon>Aleurodicinae</taxon>
        <taxon>Aleurodicus</taxon>
    </lineage>
</organism>
<gene>
    <name evidence="13" type="primary">ND5</name>
</gene>
<dbReference type="InterPro" id="IPR001750">
    <property type="entry name" value="ND/Mrp_TM"/>
</dbReference>
<geneLocation type="mitochondrion" evidence="13"/>
<feature type="transmembrane region" description="Helical" evidence="10">
    <location>
        <begin position="111"/>
        <end position="128"/>
    </location>
</feature>
<dbReference type="AlphaFoldDB" id="Q6JCU0"/>
<keyword evidence="6" id="KW-0249">Electron transport</keyword>
<dbReference type="GeneID" id="2846666"/>
<feature type="transmembrane region" description="Helical" evidence="10">
    <location>
        <begin position="87"/>
        <end position="105"/>
    </location>
</feature>
<feature type="domain" description="NADH-Ubiquinone oxidoreductase (complex I) chain 5 N-terminal" evidence="12">
    <location>
        <begin position="40"/>
        <end position="88"/>
    </location>
</feature>
<protein>
    <recommendedName>
        <fullName evidence="4 10">NADH-ubiquinone oxidoreductase chain 5</fullName>
        <ecNumber evidence="3 10">7.1.1.2</ecNumber>
    </recommendedName>
</protein>
<keyword evidence="10" id="KW-0813">Transport</keyword>
<reference evidence="13" key="2">
    <citation type="journal article" date="2004" name="BMC Evol. Biol.">
        <title>Organization of the mitochondrial genomes of whiteflies, aphids, and psyllids (Hemiptera, Sternorrhyncha).</title>
        <authorList>
            <person name="Thao M.L."/>
            <person name="Baumann L."/>
            <person name="Baumann P."/>
        </authorList>
    </citation>
    <scope>NUCLEOTIDE SEQUENCE</scope>
</reference>
<dbReference type="PRINTS" id="PR01434">
    <property type="entry name" value="NADHDHGNASE5"/>
</dbReference>
<dbReference type="GO" id="GO:0015990">
    <property type="term" value="P:electron transport coupled proton transport"/>
    <property type="evidence" value="ECO:0007669"/>
    <property type="project" value="TreeGrafter"/>
</dbReference>
<dbReference type="GO" id="GO:0042773">
    <property type="term" value="P:ATP synthesis coupled electron transport"/>
    <property type="evidence" value="ECO:0007669"/>
    <property type="project" value="InterPro"/>
</dbReference>
<evidence type="ECO:0000256" key="5">
    <source>
        <dbReference type="ARBA" id="ARBA00022692"/>
    </source>
</evidence>
<sequence>MITNKIYSLIMIKTSMMLTLMFFMFSKFNLKLILEWNMIKFLSLNFNMNFTFDSYSLIFSSSILIISSSIMLYSYYYMNHNKKKNMFFKLIMMFIMFMLIVIHSSNMISMIMGWEGLGMISFILIMFYQNKKSLMMSISTMMNNRIGDIMMILSIIMMMNFNSWSFMNHKFNMMIIFMILISAFSKSAQIPFSSWLTDAMAAPTPISALVHSSTLVTAGIFLLIRFKYSIFMMKEMKNIIFIMSLMTLFMASMNSIIEWDIKKIIALSTLSQMSIMFISISMNFYNLAFFHLITHAMFKSLIFLCASSYINIYNNQNIKFMGNYNYNMNFNNISFNIANLSLCGMPYLSGFYSKDLIIEMMMINKFNILMLIIFMKCMLITMFYSFKMMIFINIKKDKKQMIMFKENMYQKISKSMILIFTIMNGNWMNWILIPNNQIFNLPLKMKLLPIIMMIINFILIYKLMIKKNMNNYMKNKKIIMMINYMMFMKNFSINLKNKNYKINILNFKNSEKGMMEFFINKNLKNFSNLSIFNKKILNMKLMMMIMNIIMIMILINI</sequence>
<feature type="transmembrane region" description="Helical" evidence="10">
    <location>
        <begin position="173"/>
        <end position="196"/>
    </location>
</feature>
<reference evidence="13" key="1">
    <citation type="journal article" date="2004" name="Appl. Environ. Microbiol.">
        <title>Evolutionary relationships of primary prokaryotic endosymbionts of whiteflies and their hosts.</title>
        <authorList>
            <person name="Thao M.L."/>
            <person name="Baumann P."/>
        </authorList>
    </citation>
    <scope>NUCLEOTIDE SEQUENCE</scope>
</reference>
<evidence type="ECO:0000313" key="13">
    <source>
        <dbReference type="EMBL" id="AAS77749.1"/>
    </source>
</evidence>
<feature type="transmembrane region" description="Helical" evidence="10">
    <location>
        <begin position="208"/>
        <end position="226"/>
    </location>
</feature>
<feature type="domain" description="NADH:quinone oxidoreductase/Mrp antiporter transmembrane" evidence="11">
    <location>
        <begin position="104"/>
        <end position="376"/>
    </location>
</feature>
<dbReference type="Pfam" id="PF00662">
    <property type="entry name" value="Proton_antipo_N"/>
    <property type="match status" value="1"/>
</dbReference>
<dbReference type="PANTHER" id="PTHR42829:SF2">
    <property type="entry name" value="NADH-UBIQUINONE OXIDOREDUCTASE CHAIN 5"/>
    <property type="match status" value="1"/>
</dbReference>
<dbReference type="EC" id="7.1.1.2" evidence="3 10"/>
<accession>Q6JCU0</accession>
<evidence type="ECO:0000256" key="9">
    <source>
        <dbReference type="ARBA" id="ARBA00049551"/>
    </source>
</evidence>
<name>Q6JCU0_ALEDU</name>
<feature type="transmembrane region" description="Helical" evidence="10">
    <location>
        <begin position="330"/>
        <end position="348"/>
    </location>
</feature>
<dbReference type="PANTHER" id="PTHR42829">
    <property type="entry name" value="NADH-UBIQUINONE OXIDOREDUCTASE CHAIN 5"/>
    <property type="match status" value="1"/>
</dbReference>
<dbReference type="GO" id="GO:0016020">
    <property type="term" value="C:membrane"/>
    <property type="evidence" value="ECO:0007669"/>
    <property type="project" value="UniProtKB-SubCell"/>
</dbReference>
<keyword evidence="10" id="KW-0520">NAD</keyword>
<dbReference type="InterPro" id="IPR003945">
    <property type="entry name" value="NU5C-like"/>
</dbReference>
<feature type="transmembrane region" description="Helical" evidence="10">
    <location>
        <begin position="445"/>
        <end position="464"/>
    </location>
</feature>
<comment type="subcellular location">
    <subcellularLocation>
        <location evidence="2">Membrane</location>
        <topology evidence="2">Multi-pass membrane protein</topology>
    </subcellularLocation>
</comment>
<keyword evidence="10 13" id="KW-0496">Mitochondrion</keyword>
<feature type="transmembrane region" description="Helical" evidence="10">
    <location>
        <begin position="238"/>
        <end position="257"/>
    </location>
</feature>
<feature type="transmembrane region" description="Helical" evidence="10">
    <location>
        <begin position="12"/>
        <end position="34"/>
    </location>
</feature>
<feature type="transmembrane region" description="Helical" evidence="10">
    <location>
        <begin position="415"/>
        <end position="433"/>
    </location>
</feature>
<comment type="catalytic activity">
    <reaction evidence="9 10">
        <text>a ubiquinone + NADH + 5 H(+)(in) = a ubiquinol + NAD(+) + 4 H(+)(out)</text>
        <dbReference type="Rhea" id="RHEA:29091"/>
        <dbReference type="Rhea" id="RHEA-COMP:9565"/>
        <dbReference type="Rhea" id="RHEA-COMP:9566"/>
        <dbReference type="ChEBI" id="CHEBI:15378"/>
        <dbReference type="ChEBI" id="CHEBI:16389"/>
        <dbReference type="ChEBI" id="CHEBI:17976"/>
        <dbReference type="ChEBI" id="CHEBI:57540"/>
        <dbReference type="ChEBI" id="CHEBI:57945"/>
        <dbReference type="EC" id="7.1.1.2"/>
    </reaction>
</comment>
<keyword evidence="10" id="KW-0830">Ubiquinone</keyword>
<dbReference type="RefSeq" id="YP_026059.1">
    <property type="nucleotide sequence ID" value="NC_005939.1"/>
</dbReference>
<evidence type="ECO:0000259" key="11">
    <source>
        <dbReference type="Pfam" id="PF00361"/>
    </source>
</evidence>
<dbReference type="EMBL" id="AY521251">
    <property type="protein sequence ID" value="AAS77749.1"/>
    <property type="molecule type" value="Genomic_DNA"/>
</dbReference>
<evidence type="ECO:0000256" key="6">
    <source>
        <dbReference type="ARBA" id="ARBA00022982"/>
    </source>
</evidence>
<dbReference type="GO" id="GO:0003954">
    <property type="term" value="F:NADH dehydrogenase activity"/>
    <property type="evidence" value="ECO:0007669"/>
    <property type="project" value="TreeGrafter"/>
</dbReference>
<evidence type="ECO:0000256" key="10">
    <source>
        <dbReference type="RuleBase" id="RU003404"/>
    </source>
</evidence>
<comment type="function">
    <text evidence="10">Core subunit of the mitochondrial membrane respiratory chain NADH dehydrogenase (Complex I) which catalyzes electron transfer from NADH through the respiratory chain, using ubiquinone as an electron acceptor. Essential for the catalytic activity and assembly of complex I.</text>
</comment>
<feature type="transmembrane region" description="Helical" evidence="10">
    <location>
        <begin position="54"/>
        <end position="75"/>
    </location>
</feature>
<proteinExistence type="inferred from homology"/>
<feature type="transmembrane region" description="Helical" evidence="10">
    <location>
        <begin position="368"/>
        <end position="394"/>
    </location>
</feature>
<evidence type="ECO:0000256" key="3">
    <source>
        <dbReference type="ARBA" id="ARBA00012944"/>
    </source>
</evidence>
<comment type="function">
    <text evidence="1">Core subunit of the mitochondrial membrane respiratory chain NADH dehydrogenase (Complex I) that is believed to belong to the minimal assembly required for catalysis. Complex I functions in the transfer of electrons from NADH to the respiratory chain. The immediate electron acceptor for the enzyme is believed to be ubiquinone.</text>
</comment>
<feature type="transmembrane region" description="Helical" evidence="10">
    <location>
        <begin position="264"/>
        <end position="282"/>
    </location>
</feature>
<evidence type="ECO:0000256" key="1">
    <source>
        <dbReference type="ARBA" id="ARBA00003257"/>
    </source>
</evidence>
<feature type="transmembrane region" description="Helical" evidence="10">
    <location>
        <begin position="149"/>
        <end position="167"/>
    </location>
</feature>
<dbReference type="Pfam" id="PF00361">
    <property type="entry name" value="Proton_antipo_M"/>
    <property type="match status" value="1"/>
</dbReference>
<keyword evidence="7 10" id="KW-1133">Transmembrane helix</keyword>
<dbReference type="InterPro" id="IPR001516">
    <property type="entry name" value="Proton_antipo_N"/>
</dbReference>
<evidence type="ECO:0000256" key="8">
    <source>
        <dbReference type="ARBA" id="ARBA00023136"/>
    </source>
</evidence>
<evidence type="ECO:0000256" key="2">
    <source>
        <dbReference type="ARBA" id="ARBA00004141"/>
    </source>
</evidence>